<name>A0ABT6ZP49_9ACTN</name>
<dbReference type="EMBL" id="JANCPR020000002">
    <property type="protein sequence ID" value="MDJ1130833.1"/>
    <property type="molecule type" value="Genomic_DNA"/>
</dbReference>
<dbReference type="Proteomes" id="UP001214441">
    <property type="component" value="Unassembled WGS sequence"/>
</dbReference>
<sequence>MSTAHDLSAAIWRTSSYTNGEGGACVQVADGFPEIMPVRDSKLDGDPTLIFPTQAWGAFVTAVKGNFLSA</sequence>
<gene>
    <name evidence="2" type="ORF">NMN56_002475</name>
</gene>
<dbReference type="RefSeq" id="WP_274043549.1">
    <property type="nucleotide sequence ID" value="NZ_JANCPR020000002.1"/>
</dbReference>
<dbReference type="Pfam" id="PF04149">
    <property type="entry name" value="DUF397"/>
    <property type="match status" value="1"/>
</dbReference>
<feature type="domain" description="DUF397" evidence="1">
    <location>
        <begin position="12"/>
        <end position="64"/>
    </location>
</feature>
<proteinExistence type="predicted"/>
<protein>
    <submittedName>
        <fullName evidence="2">DUF397 domain-containing protein</fullName>
    </submittedName>
</protein>
<dbReference type="InterPro" id="IPR007278">
    <property type="entry name" value="DUF397"/>
</dbReference>
<evidence type="ECO:0000313" key="2">
    <source>
        <dbReference type="EMBL" id="MDJ1130833.1"/>
    </source>
</evidence>
<keyword evidence="3" id="KW-1185">Reference proteome</keyword>
<organism evidence="2 3">
    <name type="scientific">Streptomyces iconiensis</name>
    <dbReference type="NCBI Taxonomy" id="1384038"/>
    <lineage>
        <taxon>Bacteria</taxon>
        <taxon>Bacillati</taxon>
        <taxon>Actinomycetota</taxon>
        <taxon>Actinomycetes</taxon>
        <taxon>Kitasatosporales</taxon>
        <taxon>Streptomycetaceae</taxon>
        <taxon>Streptomyces</taxon>
    </lineage>
</organism>
<evidence type="ECO:0000313" key="3">
    <source>
        <dbReference type="Proteomes" id="UP001214441"/>
    </source>
</evidence>
<reference evidence="2 3" key="1">
    <citation type="submission" date="2023-05" db="EMBL/GenBank/DDBJ databases">
        <title>Streptantibioticus silvisoli sp. nov., acidotolerant actinomycetes 1 from pine litter.</title>
        <authorList>
            <person name="Swiecimska M."/>
            <person name="Golinska P."/>
            <person name="Sangal V."/>
            <person name="Wachnowicz B."/>
            <person name="Goodfellow M."/>
        </authorList>
    </citation>
    <scope>NUCLEOTIDE SEQUENCE [LARGE SCALE GENOMIC DNA]</scope>
    <source>
        <strain evidence="2 3">DSM 42109</strain>
    </source>
</reference>
<evidence type="ECO:0000259" key="1">
    <source>
        <dbReference type="Pfam" id="PF04149"/>
    </source>
</evidence>
<accession>A0ABT6ZP49</accession>
<comment type="caution">
    <text evidence="2">The sequence shown here is derived from an EMBL/GenBank/DDBJ whole genome shotgun (WGS) entry which is preliminary data.</text>
</comment>